<gene>
    <name evidence="1" type="ORF">HNR73_004922</name>
</gene>
<protein>
    <submittedName>
        <fullName evidence="1">Uncharacterized protein</fullName>
    </submittedName>
</protein>
<organism evidence="1 2">
    <name type="scientific">Phytomonospora endophytica</name>
    <dbReference type="NCBI Taxonomy" id="714109"/>
    <lineage>
        <taxon>Bacteria</taxon>
        <taxon>Bacillati</taxon>
        <taxon>Actinomycetota</taxon>
        <taxon>Actinomycetes</taxon>
        <taxon>Micromonosporales</taxon>
        <taxon>Micromonosporaceae</taxon>
        <taxon>Phytomonospora</taxon>
    </lineage>
</organism>
<sequence length="33" mass="3667">MITDAATASLTLPVVGNRGVWQPCRRRRTIVID</sequence>
<proteinExistence type="predicted"/>
<dbReference type="Proteomes" id="UP000548476">
    <property type="component" value="Unassembled WGS sequence"/>
</dbReference>
<reference evidence="1 2" key="1">
    <citation type="submission" date="2020-08" db="EMBL/GenBank/DDBJ databases">
        <title>Genomic Encyclopedia of Type Strains, Phase IV (KMG-IV): sequencing the most valuable type-strain genomes for metagenomic binning, comparative biology and taxonomic classification.</title>
        <authorList>
            <person name="Goeker M."/>
        </authorList>
    </citation>
    <scope>NUCLEOTIDE SEQUENCE [LARGE SCALE GENOMIC DNA]</scope>
    <source>
        <strain evidence="1 2">YIM 65646</strain>
    </source>
</reference>
<name>A0A841FX53_9ACTN</name>
<keyword evidence="2" id="KW-1185">Reference proteome</keyword>
<evidence type="ECO:0000313" key="2">
    <source>
        <dbReference type="Proteomes" id="UP000548476"/>
    </source>
</evidence>
<comment type="caution">
    <text evidence="1">The sequence shown here is derived from an EMBL/GenBank/DDBJ whole genome shotgun (WGS) entry which is preliminary data.</text>
</comment>
<dbReference type="AlphaFoldDB" id="A0A841FX53"/>
<evidence type="ECO:0000313" key="1">
    <source>
        <dbReference type="EMBL" id="MBB6037049.1"/>
    </source>
</evidence>
<dbReference type="EMBL" id="JACHGT010000011">
    <property type="protein sequence ID" value="MBB6037049.1"/>
    <property type="molecule type" value="Genomic_DNA"/>
</dbReference>
<accession>A0A841FX53</accession>